<dbReference type="InterPro" id="IPR025662">
    <property type="entry name" value="Sigma_54_int_dom_ATP-bd_1"/>
</dbReference>
<evidence type="ECO:0000256" key="1">
    <source>
        <dbReference type="ARBA" id="ARBA00022741"/>
    </source>
</evidence>
<dbReference type="InterPro" id="IPR002197">
    <property type="entry name" value="HTH_Fis"/>
</dbReference>
<dbReference type="Gene3D" id="3.30.450.40">
    <property type="match status" value="1"/>
</dbReference>
<dbReference type="Gene3D" id="1.10.10.60">
    <property type="entry name" value="Homeodomain-like"/>
    <property type="match status" value="1"/>
</dbReference>
<dbReference type="KEGG" id="mca:MCA1205"/>
<dbReference type="SMART" id="SM00382">
    <property type="entry name" value="AAA"/>
    <property type="match status" value="1"/>
</dbReference>
<accession>G1UBC7</accession>
<keyword evidence="2" id="KW-0067">ATP-binding</keyword>
<gene>
    <name evidence="6" type="ordered locus">MCA1205</name>
</gene>
<evidence type="ECO:0000259" key="5">
    <source>
        <dbReference type="PROSITE" id="PS50045"/>
    </source>
</evidence>
<dbReference type="GO" id="GO:0006355">
    <property type="term" value="P:regulation of DNA-templated transcription"/>
    <property type="evidence" value="ECO:0007669"/>
    <property type="project" value="InterPro"/>
</dbReference>
<feature type="domain" description="Sigma-54 factor interaction" evidence="5">
    <location>
        <begin position="245"/>
        <end position="474"/>
    </location>
</feature>
<keyword evidence="1" id="KW-0547">Nucleotide-binding</keyword>
<dbReference type="PROSITE" id="PS00675">
    <property type="entry name" value="SIGMA54_INTERACT_1"/>
    <property type="match status" value="1"/>
</dbReference>
<dbReference type="Gene3D" id="1.10.8.60">
    <property type="match status" value="1"/>
</dbReference>
<dbReference type="GO" id="GO:0005524">
    <property type="term" value="F:ATP binding"/>
    <property type="evidence" value="ECO:0007669"/>
    <property type="project" value="UniProtKB-KW"/>
</dbReference>
<dbReference type="GO" id="GO:0043565">
    <property type="term" value="F:sequence-specific DNA binding"/>
    <property type="evidence" value="ECO:0007669"/>
    <property type="project" value="InterPro"/>
</dbReference>
<keyword evidence="3" id="KW-0805">Transcription regulation</keyword>
<proteinExistence type="predicted"/>
<dbReference type="RefSeq" id="WP_010960492.1">
    <property type="nucleotide sequence ID" value="NC_002977.6"/>
</dbReference>
<protein>
    <submittedName>
        <fullName evidence="6">Sigma-54 dependent transcriptional regulator</fullName>
    </submittedName>
</protein>
<dbReference type="CDD" id="cd00009">
    <property type="entry name" value="AAA"/>
    <property type="match status" value="1"/>
</dbReference>
<dbReference type="InterPro" id="IPR029016">
    <property type="entry name" value="GAF-like_dom_sf"/>
</dbReference>
<dbReference type="InterPro" id="IPR009057">
    <property type="entry name" value="Homeodomain-like_sf"/>
</dbReference>
<evidence type="ECO:0000313" key="6">
    <source>
        <dbReference type="EMBL" id="AAU92710.1"/>
    </source>
</evidence>
<dbReference type="InterPro" id="IPR058031">
    <property type="entry name" value="AAA_lid_NorR"/>
</dbReference>
<dbReference type="Proteomes" id="UP000006821">
    <property type="component" value="Chromosome"/>
</dbReference>
<dbReference type="Gene3D" id="3.40.50.300">
    <property type="entry name" value="P-loop containing nucleotide triphosphate hydrolases"/>
    <property type="match status" value="1"/>
</dbReference>
<evidence type="ECO:0000256" key="2">
    <source>
        <dbReference type="ARBA" id="ARBA00022840"/>
    </source>
</evidence>
<name>G1UBC7_METCA</name>
<dbReference type="STRING" id="243233.MCA1205"/>
<keyword evidence="4" id="KW-0804">Transcription</keyword>
<organism evidence="6 7">
    <name type="scientific">Methylococcus capsulatus (strain ATCC 33009 / NCIMB 11132 / Bath)</name>
    <dbReference type="NCBI Taxonomy" id="243233"/>
    <lineage>
        <taxon>Bacteria</taxon>
        <taxon>Pseudomonadati</taxon>
        <taxon>Pseudomonadota</taxon>
        <taxon>Gammaproteobacteria</taxon>
        <taxon>Methylococcales</taxon>
        <taxon>Methylococcaceae</taxon>
        <taxon>Methylococcus</taxon>
    </lineage>
</organism>
<reference evidence="6 7" key="1">
    <citation type="journal article" date="2004" name="PLoS Biol.">
        <title>Genomic insights into methanotrophy: the complete genome sequence of Methylococcus capsulatus (Bath).</title>
        <authorList>
            <person name="Ward N.L."/>
            <person name="Larsen O."/>
            <person name="Sakwa J."/>
            <person name="Bruseth L."/>
            <person name="Khouri H.M."/>
            <person name="Durkin A.S."/>
            <person name="Dimitrov G."/>
            <person name="Jiang L."/>
            <person name="Scanlan D."/>
            <person name="Kang K.H."/>
            <person name="Lewis M.R."/>
            <person name="Nelson K.E."/>
            <person name="Methe B.A."/>
            <person name="Wu M."/>
            <person name="Heidelberg J.F."/>
            <person name="Paulsen I.T."/>
            <person name="Fouts D.E."/>
            <person name="Ravel J."/>
            <person name="Tettelin H."/>
            <person name="Ren Q."/>
            <person name="Read T.D."/>
            <person name="DeBoy R.T."/>
            <person name="Seshadri R."/>
            <person name="Salzberg S.L."/>
            <person name="Jensen H.B."/>
            <person name="Birkeland N.K."/>
            <person name="Nelson W.C."/>
            <person name="Dodson R.J."/>
            <person name="Grindhaug S.H."/>
            <person name="Holt I.E."/>
            <person name="Eidhammer I."/>
            <person name="Jonasen I."/>
            <person name="Vanaken S."/>
            <person name="Utterback T.R."/>
            <person name="Feldblyum T.V."/>
            <person name="Fraser C.M."/>
            <person name="Lillehaug J.R."/>
            <person name="Eisen J.A."/>
        </authorList>
    </citation>
    <scope>NUCLEOTIDE SEQUENCE [LARGE SCALE GENOMIC DNA]</scope>
    <source>
        <strain evidence="7">ATCC 33009 / NCIMB 11132 / Bath</strain>
    </source>
</reference>
<dbReference type="SUPFAM" id="SSF46689">
    <property type="entry name" value="Homeodomain-like"/>
    <property type="match status" value="1"/>
</dbReference>
<dbReference type="PRINTS" id="PR01590">
    <property type="entry name" value="HTHFIS"/>
</dbReference>
<dbReference type="PROSITE" id="PS00688">
    <property type="entry name" value="SIGMA54_INTERACT_3"/>
    <property type="match status" value="1"/>
</dbReference>
<dbReference type="InterPro" id="IPR002078">
    <property type="entry name" value="Sigma_54_int"/>
</dbReference>
<dbReference type="Pfam" id="PF00158">
    <property type="entry name" value="Sigma54_activat"/>
    <property type="match status" value="1"/>
</dbReference>
<sequence>MLSEQYLSPVSRPVEFPDWNRFSSVYVDRPDQAWEWMRQTGVLPAALDWVRPEVAEAWCRCFEDYRLPPGTDDWPRKAGPDGLEPCVSLELASVWERVRGIFDFLKGAQAALIVADARCRIFRVLDDGLRMAPVIRELLRTGADWREEVLGNNGIGSAAVLGTAIAFEGKEHYGARLHALVTAGCPLRNAAGETTALVGLVSDRRGSAGALLAFLRMACDGLAAPGPERNRRAEQVTEVPPGEHGLIRDAAVEGLLDKALRLQERGIPLLVSGESGTGKEYLVRFAHRLGPRRKGPLVAVNCASIPKDLIESELFGYEAGSFTGARSRGKPGKFLLADGGVLFLDEIGDMSFDLQATLLRVLETGEFVPVGGAKPLRVDVQVVAATNVDLQEAIRQGRFRRDLYYRLNGARLHLPPLRQRPDRCRIFHAVFEQEAAAAGASRIRLGEGVMALFERHPWPGNLRELRNVIRNALFACSGSVLTVDDLPADFLEEAEQYEGSSGLEGREAVHFADGLSLSKVESESIAAAICSCRGNMSQAARVLGIARSTLYKKVSRYGLSTWDSARALPKSRVCGPGSAAD</sequence>
<dbReference type="EMBL" id="AE017282">
    <property type="protein sequence ID" value="AAU92710.1"/>
    <property type="molecule type" value="Genomic_DNA"/>
</dbReference>
<dbReference type="Pfam" id="PF25601">
    <property type="entry name" value="AAA_lid_14"/>
    <property type="match status" value="1"/>
</dbReference>
<dbReference type="Pfam" id="PF02954">
    <property type="entry name" value="HTH_8"/>
    <property type="match status" value="1"/>
</dbReference>
<dbReference type="FunFam" id="3.40.50.300:FF:000006">
    <property type="entry name" value="DNA-binding transcriptional regulator NtrC"/>
    <property type="match status" value="1"/>
</dbReference>
<dbReference type="AlphaFoldDB" id="G1UBC7"/>
<dbReference type="PROSITE" id="PS50045">
    <property type="entry name" value="SIGMA54_INTERACT_4"/>
    <property type="match status" value="1"/>
</dbReference>
<dbReference type="PANTHER" id="PTHR32071">
    <property type="entry name" value="TRANSCRIPTIONAL REGULATORY PROTEIN"/>
    <property type="match status" value="1"/>
</dbReference>
<evidence type="ECO:0000313" key="7">
    <source>
        <dbReference type="Proteomes" id="UP000006821"/>
    </source>
</evidence>
<evidence type="ECO:0000256" key="4">
    <source>
        <dbReference type="ARBA" id="ARBA00023163"/>
    </source>
</evidence>
<dbReference type="eggNOG" id="COG3829">
    <property type="taxonomic scope" value="Bacteria"/>
</dbReference>
<dbReference type="SUPFAM" id="SSF52540">
    <property type="entry name" value="P-loop containing nucleoside triphosphate hydrolases"/>
    <property type="match status" value="1"/>
</dbReference>
<dbReference type="GeneID" id="88223492"/>
<dbReference type="HOGENOM" id="CLU_000445_8_12_6"/>
<evidence type="ECO:0000256" key="3">
    <source>
        <dbReference type="ARBA" id="ARBA00023015"/>
    </source>
</evidence>
<dbReference type="InterPro" id="IPR025944">
    <property type="entry name" value="Sigma_54_int_dom_CS"/>
</dbReference>
<dbReference type="PANTHER" id="PTHR32071:SF77">
    <property type="entry name" value="TRANSCRIPTIONAL REGULATORY PROTEIN"/>
    <property type="match status" value="1"/>
</dbReference>
<dbReference type="InterPro" id="IPR027417">
    <property type="entry name" value="P-loop_NTPase"/>
</dbReference>
<dbReference type="InterPro" id="IPR003593">
    <property type="entry name" value="AAA+_ATPase"/>
</dbReference>